<reference evidence="11" key="1">
    <citation type="journal article" date="2019" name="Nat. Commun.">
        <title>The genome of broomcorn millet.</title>
        <authorList>
            <person name="Zou C."/>
            <person name="Miki D."/>
            <person name="Li D."/>
            <person name="Tang Q."/>
            <person name="Xiao L."/>
            <person name="Rajput S."/>
            <person name="Deng P."/>
            <person name="Jia W."/>
            <person name="Huang R."/>
            <person name="Zhang M."/>
            <person name="Sun Y."/>
            <person name="Hu J."/>
            <person name="Fu X."/>
            <person name="Schnable P.S."/>
            <person name="Li F."/>
            <person name="Zhang H."/>
            <person name="Feng B."/>
            <person name="Zhu X."/>
            <person name="Liu R."/>
            <person name="Schnable J.C."/>
            <person name="Zhu J.-K."/>
            <person name="Zhang H."/>
        </authorList>
    </citation>
    <scope>NUCLEOTIDE SEQUENCE [LARGE SCALE GENOMIC DNA]</scope>
</reference>
<evidence type="ECO:0000256" key="7">
    <source>
        <dbReference type="PROSITE-ProRule" id="PRU00175"/>
    </source>
</evidence>
<evidence type="ECO:0000313" key="10">
    <source>
        <dbReference type="EMBL" id="RLM80196.1"/>
    </source>
</evidence>
<keyword evidence="5" id="KW-0862">Zinc</keyword>
<dbReference type="InterPro" id="IPR013083">
    <property type="entry name" value="Znf_RING/FYVE/PHD"/>
</dbReference>
<evidence type="ECO:0000256" key="5">
    <source>
        <dbReference type="ARBA" id="ARBA00022833"/>
    </source>
</evidence>
<dbReference type="PROSITE" id="PS50089">
    <property type="entry name" value="ZF_RING_2"/>
    <property type="match status" value="1"/>
</dbReference>
<keyword evidence="8" id="KW-0812">Transmembrane</keyword>
<proteinExistence type="inferred from homology"/>
<evidence type="ECO:0000256" key="2">
    <source>
        <dbReference type="ARBA" id="ARBA00012483"/>
    </source>
</evidence>
<evidence type="ECO:0000256" key="1">
    <source>
        <dbReference type="ARBA" id="ARBA00000900"/>
    </source>
</evidence>
<dbReference type="Proteomes" id="UP000275267">
    <property type="component" value="Unassembled WGS sequence"/>
</dbReference>
<evidence type="ECO:0000256" key="4">
    <source>
        <dbReference type="ARBA" id="ARBA00022771"/>
    </source>
</evidence>
<dbReference type="STRING" id="4540.A0A3L6QL98"/>
<organism evidence="10 11">
    <name type="scientific">Panicum miliaceum</name>
    <name type="common">Proso millet</name>
    <name type="synonym">Broomcorn millet</name>
    <dbReference type="NCBI Taxonomy" id="4540"/>
    <lineage>
        <taxon>Eukaryota</taxon>
        <taxon>Viridiplantae</taxon>
        <taxon>Streptophyta</taxon>
        <taxon>Embryophyta</taxon>
        <taxon>Tracheophyta</taxon>
        <taxon>Spermatophyta</taxon>
        <taxon>Magnoliopsida</taxon>
        <taxon>Liliopsida</taxon>
        <taxon>Poales</taxon>
        <taxon>Poaceae</taxon>
        <taxon>PACMAD clade</taxon>
        <taxon>Panicoideae</taxon>
        <taxon>Panicodae</taxon>
        <taxon>Paniceae</taxon>
        <taxon>Panicinae</taxon>
        <taxon>Panicum</taxon>
        <taxon>Panicum sect. Panicum</taxon>
    </lineage>
</organism>
<evidence type="ECO:0000313" key="11">
    <source>
        <dbReference type="Proteomes" id="UP000275267"/>
    </source>
</evidence>
<sequence length="193" mass="20547">MVWKWSDGTRGACVRALAAWAVYSLLAAPNKPGLIIAIEVVEVLLAAVFLAALAPTVFCPEHVRARRGGDDEGDAAVLPLVDGQSPRAIDDDGELPAVQPAPERCAASAQAESDVAEERALVVAGTYEHDEDCCGAAECAVCLGEVEKGEMVKRLPLCQHVFHHICIDVWLRGHSTCPVCRCDVFAPSADDMV</sequence>
<evidence type="ECO:0000256" key="8">
    <source>
        <dbReference type="SAM" id="Phobius"/>
    </source>
</evidence>
<dbReference type="SMART" id="SM00184">
    <property type="entry name" value="RING"/>
    <property type="match status" value="1"/>
</dbReference>
<dbReference type="EMBL" id="PQIB02000012">
    <property type="protein sequence ID" value="RLM80196.1"/>
    <property type="molecule type" value="Genomic_DNA"/>
</dbReference>
<feature type="domain" description="RING-type" evidence="9">
    <location>
        <begin position="139"/>
        <end position="181"/>
    </location>
</feature>
<dbReference type="Gene3D" id="3.30.40.10">
    <property type="entry name" value="Zinc/RING finger domain, C3HC4 (zinc finger)"/>
    <property type="match status" value="1"/>
</dbReference>
<keyword evidence="4 7" id="KW-0863">Zinc-finger</keyword>
<dbReference type="PANTHER" id="PTHR14155:SF522">
    <property type="entry name" value="OS06G0537600 PROTEIN"/>
    <property type="match status" value="1"/>
</dbReference>
<keyword evidence="8" id="KW-1133">Transmembrane helix</keyword>
<feature type="transmembrane region" description="Helical" evidence="8">
    <location>
        <begin position="34"/>
        <end position="58"/>
    </location>
</feature>
<comment type="caution">
    <text evidence="10">The sequence shown here is derived from an EMBL/GenBank/DDBJ whole genome shotgun (WGS) entry which is preliminary data.</text>
</comment>
<comment type="similarity">
    <text evidence="6">Belongs to the RING-type zinc finger family. ATL subfamily.</text>
</comment>
<comment type="catalytic activity">
    <reaction evidence="1">
        <text>S-ubiquitinyl-[E2 ubiquitin-conjugating enzyme]-L-cysteine + [acceptor protein]-L-lysine = [E2 ubiquitin-conjugating enzyme]-L-cysteine + N(6)-ubiquitinyl-[acceptor protein]-L-lysine.</text>
        <dbReference type="EC" id="2.3.2.27"/>
    </reaction>
</comment>
<dbReference type="InterPro" id="IPR053238">
    <property type="entry name" value="RING-H2_zinc_finger"/>
</dbReference>
<dbReference type="AlphaFoldDB" id="A0A3L6QL98"/>
<name>A0A3L6QL98_PANMI</name>
<protein>
    <recommendedName>
        <fullName evidence="2">RING-type E3 ubiquitin transferase</fullName>
        <ecNumber evidence="2">2.3.2.27</ecNumber>
    </recommendedName>
</protein>
<dbReference type="OrthoDB" id="694969at2759"/>
<evidence type="ECO:0000256" key="6">
    <source>
        <dbReference type="ARBA" id="ARBA00024209"/>
    </source>
</evidence>
<dbReference type="EC" id="2.3.2.27" evidence="2"/>
<keyword evidence="11" id="KW-1185">Reference proteome</keyword>
<evidence type="ECO:0000256" key="3">
    <source>
        <dbReference type="ARBA" id="ARBA00022723"/>
    </source>
</evidence>
<dbReference type="SUPFAM" id="SSF57850">
    <property type="entry name" value="RING/U-box"/>
    <property type="match status" value="1"/>
</dbReference>
<dbReference type="PANTHER" id="PTHR14155">
    <property type="entry name" value="RING FINGER DOMAIN-CONTAINING"/>
    <property type="match status" value="1"/>
</dbReference>
<dbReference type="GO" id="GO:0061630">
    <property type="term" value="F:ubiquitin protein ligase activity"/>
    <property type="evidence" value="ECO:0007669"/>
    <property type="project" value="UniProtKB-EC"/>
</dbReference>
<gene>
    <name evidence="10" type="ORF">C2845_PM12G08190</name>
</gene>
<dbReference type="InterPro" id="IPR001841">
    <property type="entry name" value="Znf_RING"/>
</dbReference>
<dbReference type="Pfam" id="PF13639">
    <property type="entry name" value="zf-RING_2"/>
    <property type="match status" value="1"/>
</dbReference>
<dbReference type="GO" id="GO:0008270">
    <property type="term" value="F:zinc ion binding"/>
    <property type="evidence" value="ECO:0007669"/>
    <property type="project" value="UniProtKB-KW"/>
</dbReference>
<keyword evidence="3" id="KW-0479">Metal-binding</keyword>
<accession>A0A3L6QL98</accession>
<evidence type="ECO:0000259" key="9">
    <source>
        <dbReference type="PROSITE" id="PS50089"/>
    </source>
</evidence>
<dbReference type="CDD" id="cd16461">
    <property type="entry name" value="RING-H2_EL5-like"/>
    <property type="match status" value="1"/>
</dbReference>
<keyword evidence="8" id="KW-0472">Membrane</keyword>